<evidence type="ECO:0000256" key="6">
    <source>
        <dbReference type="ARBA" id="ARBA00032976"/>
    </source>
</evidence>
<evidence type="ECO:0000259" key="7">
    <source>
        <dbReference type="PROSITE" id="PS51677"/>
    </source>
</evidence>
<comment type="caution">
    <text evidence="8">The sequence shown here is derived from an EMBL/GenBank/DDBJ whole genome shotgun (WGS) entry which is preliminary data.</text>
</comment>
<feature type="domain" description="NodB homology" evidence="7">
    <location>
        <begin position="63"/>
        <end position="273"/>
    </location>
</feature>
<dbReference type="Gene3D" id="3.20.20.370">
    <property type="entry name" value="Glycoside hydrolase/deacetylase"/>
    <property type="match status" value="1"/>
</dbReference>
<dbReference type="PANTHER" id="PTHR34216:SF3">
    <property type="entry name" value="POLY-BETA-1,6-N-ACETYL-D-GLUCOSAMINE N-DEACETYLASE"/>
    <property type="match status" value="1"/>
</dbReference>
<dbReference type="Proteomes" id="UP001161406">
    <property type="component" value="Unassembled WGS sequence"/>
</dbReference>
<proteinExistence type="inferred from homology"/>
<dbReference type="Pfam" id="PF01522">
    <property type="entry name" value="Polysacc_deac_1"/>
    <property type="match status" value="1"/>
</dbReference>
<dbReference type="InterPro" id="IPR002509">
    <property type="entry name" value="NODB_dom"/>
</dbReference>
<evidence type="ECO:0000256" key="1">
    <source>
        <dbReference type="ARBA" id="ARBA00003236"/>
    </source>
</evidence>
<reference evidence="8" key="1">
    <citation type="journal article" date="2014" name="Int. J. Syst. Evol. Microbiol.">
        <title>Complete genome of a new Firmicutes species belonging to the dominant human colonic microbiota ('Ruminococcus bicirculans') reveals two chromosomes and a selective capacity to utilize plant glucans.</title>
        <authorList>
            <consortium name="NISC Comparative Sequencing Program"/>
            <person name="Wegmann U."/>
            <person name="Louis P."/>
            <person name="Goesmann A."/>
            <person name="Henrissat B."/>
            <person name="Duncan S.H."/>
            <person name="Flint H.J."/>
        </authorList>
    </citation>
    <scope>NUCLEOTIDE SEQUENCE</scope>
    <source>
        <strain evidence="8">NBRC 103855</strain>
    </source>
</reference>
<dbReference type="PANTHER" id="PTHR34216">
    <property type="match status" value="1"/>
</dbReference>
<comment type="subcellular location">
    <subcellularLocation>
        <location evidence="2">Secreted</location>
    </subcellularLocation>
</comment>
<dbReference type="PROSITE" id="PS51677">
    <property type="entry name" value="NODB"/>
    <property type="match status" value="1"/>
</dbReference>
<keyword evidence="5" id="KW-0732">Signal</keyword>
<accession>A0ABQ5UJ53</accession>
<dbReference type="EMBL" id="BSNG01000001">
    <property type="protein sequence ID" value="GLQ10661.1"/>
    <property type="molecule type" value="Genomic_DNA"/>
</dbReference>
<sequence>MSPVPILMYHSIDNLGAAPYRRWVVSPERFRRQMAVLAAGRYWPLTMQELAECLARHRPLPPRSIAITFDDGLGDFACNALPVLEHFGYKATLFVVAGRVGKTADWLEPLGEGQRPMLDWATLRDLAARGIEIGAHTMSHPQLDILPPALARQEIFESKAVLEGALAHPIRAFAYPHGYASPAIRGLVAAAGFNTACRVRHALSATSENRFALSRIIMTEDVSDAGLATLLEGHGLPVAPPVDRLVSSGWRWIRRVDRAIRPAVGPAWRRGVS</sequence>
<comment type="function">
    <text evidence="1">Is involved in generating a small heat-stable compound (Nod), an acylated oligomer of N-acetylglucosamine, that stimulates mitosis in various plant protoplasts.</text>
</comment>
<name>A0ABQ5UJ53_9HYPH</name>
<comment type="similarity">
    <text evidence="3">Belongs to the polysaccharide deacetylase family.</text>
</comment>
<evidence type="ECO:0000313" key="8">
    <source>
        <dbReference type="EMBL" id="GLQ10661.1"/>
    </source>
</evidence>
<evidence type="ECO:0000256" key="2">
    <source>
        <dbReference type="ARBA" id="ARBA00004613"/>
    </source>
</evidence>
<evidence type="ECO:0000256" key="3">
    <source>
        <dbReference type="ARBA" id="ARBA00010973"/>
    </source>
</evidence>
<evidence type="ECO:0000313" key="9">
    <source>
        <dbReference type="Proteomes" id="UP001161406"/>
    </source>
</evidence>
<dbReference type="CDD" id="cd10918">
    <property type="entry name" value="CE4_NodB_like_5s_6s"/>
    <property type="match status" value="1"/>
</dbReference>
<organism evidence="8 9">
    <name type="scientific">Devosia yakushimensis</name>
    <dbReference type="NCBI Taxonomy" id="470028"/>
    <lineage>
        <taxon>Bacteria</taxon>
        <taxon>Pseudomonadati</taxon>
        <taxon>Pseudomonadota</taxon>
        <taxon>Alphaproteobacteria</taxon>
        <taxon>Hyphomicrobiales</taxon>
        <taxon>Devosiaceae</taxon>
        <taxon>Devosia</taxon>
    </lineage>
</organism>
<dbReference type="InterPro" id="IPR051398">
    <property type="entry name" value="Polysacch_Deacetylase"/>
</dbReference>
<evidence type="ECO:0000256" key="4">
    <source>
        <dbReference type="ARBA" id="ARBA00020071"/>
    </source>
</evidence>
<dbReference type="RefSeq" id="WP_284391453.1">
    <property type="nucleotide sequence ID" value="NZ_BSNG01000001.1"/>
</dbReference>
<reference evidence="8" key="2">
    <citation type="submission" date="2023-01" db="EMBL/GenBank/DDBJ databases">
        <title>Draft genome sequence of Devosia yakushimensis strain NBRC 103855.</title>
        <authorList>
            <person name="Sun Q."/>
            <person name="Mori K."/>
        </authorList>
    </citation>
    <scope>NUCLEOTIDE SEQUENCE</scope>
    <source>
        <strain evidence="8">NBRC 103855</strain>
    </source>
</reference>
<evidence type="ECO:0000256" key="5">
    <source>
        <dbReference type="ARBA" id="ARBA00022729"/>
    </source>
</evidence>
<dbReference type="InterPro" id="IPR011330">
    <property type="entry name" value="Glyco_hydro/deAcase_b/a-brl"/>
</dbReference>
<dbReference type="SUPFAM" id="SSF88713">
    <property type="entry name" value="Glycoside hydrolase/deacetylase"/>
    <property type="match status" value="1"/>
</dbReference>
<protein>
    <recommendedName>
        <fullName evidence="4">Chitooligosaccharide deacetylase</fullName>
    </recommendedName>
    <alternativeName>
        <fullName evidence="6">Nodulation protein B</fullName>
    </alternativeName>
</protein>
<keyword evidence="9" id="KW-1185">Reference proteome</keyword>
<gene>
    <name evidence="8" type="ORF">GCM10007913_25930</name>
</gene>